<reference evidence="4 5" key="1">
    <citation type="journal article" date="2018" name="Cell">
        <title>The Chara Genome: Secondary Complexity and Implications for Plant Terrestrialization.</title>
        <authorList>
            <person name="Nishiyama T."/>
            <person name="Sakayama H."/>
            <person name="Vries J.D."/>
            <person name="Buschmann H."/>
            <person name="Saint-Marcoux D."/>
            <person name="Ullrich K.K."/>
            <person name="Haas F.B."/>
            <person name="Vanderstraeten L."/>
            <person name="Becker D."/>
            <person name="Lang D."/>
            <person name="Vosolsobe S."/>
            <person name="Rombauts S."/>
            <person name="Wilhelmsson P.K.I."/>
            <person name="Janitza P."/>
            <person name="Kern R."/>
            <person name="Heyl A."/>
            <person name="Rumpler F."/>
            <person name="Villalobos L.I.A.C."/>
            <person name="Clay J.M."/>
            <person name="Skokan R."/>
            <person name="Toyoda A."/>
            <person name="Suzuki Y."/>
            <person name="Kagoshima H."/>
            <person name="Schijlen E."/>
            <person name="Tajeshwar N."/>
            <person name="Catarino B."/>
            <person name="Hetherington A.J."/>
            <person name="Saltykova A."/>
            <person name="Bonnot C."/>
            <person name="Breuninger H."/>
            <person name="Symeonidi A."/>
            <person name="Radhakrishnan G.V."/>
            <person name="Van Nieuwerburgh F."/>
            <person name="Deforce D."/>
            <person name="Chang C."/>
            <person name="Karol K.G."/>
            <person name="Hedrich R."/>
            <person name="Ulvskov P."/>
            <person name="Glockner G."/>
            <person name="Delwiche C.F."/>
            <person name="Petrasek J."/>
            <person name="Van de Peer Y."/>
            <person name="Friml J."/>
            <person name="Beilby M."/>
            <person name="Dolan L."/>
            <person name="Kohara Y."/>
            <person name="Sugano S."/>
            <person name="Fujiyama A."/>
            <person name="Delaux P.-M."/>
            <person name="Quint M."/>
            <person name="TheiBen G."/>
            <person name="Hagemann M."/>
            <person name="Harholt J."/>
            <person name="Dunand C."/>
            <person name="Zachgo S."/>
            <person name="Langdale J."/>
            <person name="Maumus F."/>
            <person name="Straeten D.V.D."/>
            <person name="Gould S.B."/>
            <person name="Rensing S.A."/>
        </authorList>
    </citation>
    <scope>NUCLEOTIDE SEQUENCE [LARGE SCALE GENOMIC DNA]</scope>
    <source>
        <strain evidence="4 5">S276</strain>
    </source>
</reference>
<feature type="compositionally biased region" description="Polar residues" evidence="2">
    <location>
        <begin position="265"/>
        <end position="275"/>
    </location>
</feature>
<comment type="caution">
    <text evidence="4">The sequence shown here is derived from an EMBL/GenBank/DDBJ whole genome shotgun (WGS) entry which is preliminary data.</text>
</comment>
<accession>A0A388JVM6</accession>
<evidence type="ECO:0000313" key="5">
    <source>
        <dbReference type="Proteomes" id="UP000265515"/>
    </source>
</evidence>
<dbReference type="AlphaFoldDB" id="A0A388JVM6"/>
<evidence type="ECO:0000313" key="4">
    <source>
        <dbReference type="EMBL" id="GBG61772.1"/>
    </source>
</evidence>
<feature type="domain" description="C2H2-type" evidence="3">
    <location>
        <begin position="429"/>
        <end position="457"/>
    </location>
</feature>
<gene>
    <name evidence="4" type="ORF">CBR_g23732</name>
</gene>
<feature type="region of interest" description="Disordered" evidence="2">
    <location>
        <begin position="221"/>
        <end position="297"/>
    </location>
</feature>
<dbReference type="Gramene" id="GBG61772">
    <property type="protein sequence ID" value="GBG61772"/>
    <property type="gene ID" value="CBR_g23732"/>
</dbReference>
<feature type="compositionally biased region" description="Basic and acidic residues" evidence="2">
    <location>
        <begin position="122"/>
        <end position="132"/>
    </location>
</feature>
<feature type="compositionally biased region" description="Polar residues" evidence="2">
    <location>
        <begin position="381"/>
        <end position="392"/>
    </location>
</feature>
<keyword evidence="1" id="KW-0479">Metal-binding</keyword>
<dbReference type="InterPro" id="IPR013087">
    <property type="entry name" value="Znf_C2H2_type"/>
</dbReference>
<protein>
    <recommendedName>
        <fullName evidence="3">C2H2-type domain-containing protein</fullName>
    </recommendedName>
</protein>
<organism evidence="4 5">
    <name type="scientific">Chara braunii</name>
    <name type="common">Braun's stonewort</name>
    <dbReference type="NCBI Taxonomy" id="69332"/>
    <lineage>
        <taxon>Eukaryota</taxon>
        <taxon>Viridiplantae</taxon>
        <taxon>Streptophyta</taxon>
        <taxon>Charophyceae</taxon>
        <taxon>Charales</taxon>
        <taxon>Characeae</taxon>
        <taxon>Chara</taxon>
    </lineage>
</organism>
<feature type="compositionally biased region" description="Basic and acidic residues" evidence="2">
    <location>
        <begin position="100"/>
        <end position="111"/>
    </location>
</feature>
<dbReference type="Proteomes" id="UP000265515">
    <property type="component" value="Unassembled WGS sequence"/>
</dbReference>
<dbReference type="GO" id="GO:0008270">
    <property type="term" value="F:zinc ion binding"/>
    <property type="evidence" value="ECO:0007669"/>
    <property type="project" value="UniProtKB-KW"/>
</dbReference>
<feature type="region of interest" description="Disordered" evidence="2">
    <location>
        <begin position="29"/>
        <end position="185"/>
    </location>
</feature>
<feature type="compositionally biased region" description="Polar residues" evidence="2">
    <location>
        <begin position="222"/>
        <end position="257"/>
    </location>
</feature>
<sequence>MEKTAVQVQGKSWADVIRNPVPTIVKELEERGSENLTGFGKPTGSGNVTSSETGSGNPTGSATDDAEVCKGRPWSQNQSMASTDDKEGRGVASCRFPTARCKEGNDEDRRHSNWNVNTDQNDSEKKAKEKAGKGRSKKVGLEEKSRSASCSFRSSGKGTLDAAAFSPRSPAEETIAQRSQTGARWPNLPKYWADIAPHGGDMLRPAEGDGVASCRFPRARYNKTNDQNRSHNNQSFNSDENGSGNQKKTKAGSSKTLQVEEKTRSTCLSSRSSGKGTADAAASSSCSLAEERTMSRRSEMGARRLNVATCLADITPPADDTLRLSNTAKGARTEWLTSSQAAPCTRYFDATCLADITPPDDDILRPSNTALPRDNVGGGSSRVQSLECQSNTRRGEGTASTTKRKDQDAVFKRSVAEAQKSPLDAHRLVKCLSCGKTFKGYGSLQNHLFSKHDGYNSLSRRAAEAKLLQDLPEMTLMLFKGPAKH</sequence>
<dbReference type="PROSITE" id="PS50157">
    <property type="entry name" value="ZINC_FINGER_C2H2_2"/>
    <property type="match status" value="1"/>
</dbReference>
<evidence type="ECO:0000259" key="3">
    <source>
        <dbReference type="PROSITE" id="PS50157"/>
    </source>
</evidence>
<keyword evidence="1" id="KW-0862">Zinc</keyword>
<keyword evidence="1" id="KW-0863">Zinc-finger</keyword>
<name>A0A388JVM6_CHABU</name>
<keyword evidence="5" id="KW-1185">Reference proteome</keyword>
<feature type="compositionally biased region" description="Polar residues" evidence="2">
    <location>
        <begin position="44"/>
        <end position="62"/>
    </location>
</feature>
<feature type="compositionally biased region" description="Low complexity" evidence="2">
    <location>
        <begin position="278"/>
        <end position="288"/>
    </location>
</feature>
<dbReference type="PROSITE" id="PS00028">
    <property type="entry name" value="ZINC_FINGER_C2H2_1"/>
    <property type="match status" value="1"/>
</dbReference>
<evidence type="ECO:0000256" key="2">
    <source>
        <dbReference type="SAM" id="MobiDB-lite"/>
    </source>
</evidence>
<feature type="region of interest" description="Disordered" evidence="2">
    <location>
        <begin position="363"/>
        <end position="408"/>
    </location>
</feature>
<proteinExistence type="predicted"/>
<dbReference type="EMBL" id="BFEA01000023">
    <property type="protein sequence ID" value="GBG61772.1"/>
    <property type="molecule type" value="Genomic_DNA"/>
</dbReference>
<evidence type="ECO:0000256" key="1">
    <source>
        <dbReference type="PROSITE-ProRule" id="PRU00042"/>
    </source>
</evidence>